<dbReference type="PANTHER" id="PTHR24220">
    <property type="entry name" value="IMPORT ATP-BINDING PROTEIN"/>
    <property type="match status" value="1"/>
</dbReference>
<evidence type="ECO:0000256" key="11">
    <source>
        <dbReference type="ARBA" id="ARBA00038388"/>
    </source>
</evidence>
<keyword evidence="5 12" id="KW-0812">Transmembrane</keyword>
<dbReference type="EMBL" id="JACHBL010000001">
    <property type="protein sequence ID" value="MBB5598788.1"/>
    <property type="molecule type" value="Genomic_DNA"/>
</dbReference>
<dbReference type="InterPro" id="IPR003593">
    <property type="entry name" value="AAA+_ATPase"/>
</dbReference>
<dbReference type="Proteomes" id="UP000523863">
    <property type="component" value="Unassembled WGS sequence"/>
</dbReference>
<evidence type="ECO:0000256" key="9">
    <source>
        <dbReference type="ARBA" id="ARBA00023136"/>
    </source>
</evidence>
<evidence type="ECO:0000256" key="1">
    <source>
        <dbReference type="ARBA" id="ARBA00004429"/>
    </source>
</evidence>
<dbReference type="RefSeq" id="WP_183643003.1">
    <property type="nucleotide sequence ID" value="NZ_JACHBL010000001.1"/>
</dbReference>
<keyword evidence="9 12" id="KW-0472">Membrane</keyword>
<feature type="transmembrane region" description="Helical" evidence="12">
    <location>
        <begin position="272"/>
        <end position="291"/>
    </location>
</feature>
<evidence type="ECO:0000256" key="4">
    <source>
        <dbReference type="ARBA" id="ARBA00022519"/>
    </source>
</evidence>
<dbReference type="InterPro" id="IPR017871">
    <property type="entry name" value="ABC_transporter-like_CS"/>
</dbReference>
<feature type="transmembrane region" description="Helical" evidence="12">
    <location>
        <begin position="596"/>
        <end position="619"/>
    </location>
</feature>
<dbReference type="PROSITE" id="PS00211">
    <property type="entry name" value="ABC_TRANSPORTER_1"/>
    <property type="match status" value="1"/>
</dbReference>
<comment type="similarity">
    <text evidence="10">Belongs to the ABC-4 integral membrane protein family.</text>
</comment>
<reference evidence="14 15" key="1">
    <citation type="submission" date="2020-08" db="EMBL/GenBank/DDBJ databases">
        <title>Sequencing the genomes of 1000 actinobacteria strains.</title>
        <authorList>
            <person name="Klenk H.-P."/>
        </authorList>
    </citation>
    <scope>NUCLEOTIDE SEQUENCE [LARGE SCALE GENOMIC DNA]</scope>
    <source>
        <strain evidence="14 15">DSM 23694</strain>
    </source>
</reference>
<keyword evidence="3" id="KW-1003">Cell membrane</keyword>
<evidence type="ECO:0000256" key="12">
    <source>
        <dbReference type="SAM" id="Phobius"/>
    </source>
</evidence>
<dbReference type="SMART" id="SM00382">
    <property type="entry name" value="AAA"/>
    <property type="match status" value="1"/>
</dbReference>
<name>A0A7W9DBK2_9MICC</name>
<keyword evidence="2" id="KW-0813">Transport</keyword>
<evidence type="ECO:0000256" key="10">
    <source>
        <dbReference type="ARBA" id="ARBA00038076"/>
    </source>
</evidence>
<comment type="subcellular location">
    <subcellularLocation>
        <location evidence="1">Cell inner membrane</location>
        <topology evidence="1">Multi-pass membrane protein</topology>
    </subcellularLocation>
</comment>
<dbReference type="Gene3D" id="3.40.50.300">
    <property type="entry name" value="P-loop containing nucleotide triphosphate hydrolases"/>
    <property type="match status" value="1"/>
</dbReference>
<dbReference type="Pfam" id="PF12704">
    <property type="entry name" value="MacB_PCD"/>
    <property type="match status" value="1"/>
</dbReference>
<dbReference type="SUPFAM" id="SSF52540">
    <property type="entry name" value="P-loop containing nucleoside triphosphate hydrolases"/>
    <property type="match status" value="1"/>
</dbReference>
<gene>
    <name evidence="14" type="ORF">BKA12_001868</name>
</gene>
<dbReference type="InterPro" id="IPR025857">
    <property type="entry name" value="MacB_PCD"/>
</dbReference>
<evidence type="ECO:0000256" key="8">
    <source>
        <dbReference type="ARBA" id="ARBA00022989"/>
    </source>
</evidence>
<sequence>MRDVSKSFGEESAAPILSELNLSIRRGEFVSIVGPSGAGKSTILNLAGLLSFPTSGDVYFDGHRVQDLSDREIDRLRGRRIGFVFQESHMIPERTVAENLAVGLLEQGFTRAEVEQRIDDALALVDLVSKSNTRASSLSGGERQRAAIARAVASQPELILADEPTGSLDQGNGRRVMEYLRHVSEQGITVVIITHDPLVAQVADRTITVVDGRVADEQWNHDGAKADSTLVKPFLSTDPRRNAPLRDKWFNRLSNSLRDALASTILKPLRSVFLIGAILVGVVGLVAATGISQTAALQIADRISTSGLDEVRVGAPGDVEWTKALAGIQAVIDVGRVASLDRTTWEPHAFSPTKVSGAPESISYALGVDPGYFRVQEIKTMPRNAGAVLSRSQRATILGVRVAEKLGIHNADGSRGVWMNGHRYAVIGLAHNSAREPSAEDAIFVPFSASLVANSHYIVRTEPGYPAAISDAIPRTLDPAHPERISVSTVADLRSLSVGVSRDLGATITVISSMLLIVAILGCAASMSLAVHQRTGEIGLRRALGATRRDVVRLFFCEGLIVGFAGGMLGVSLGNLCVAAVSFFQGWAMTLSPATIGVGLLTGTLCGALASVIPAVLAARLDPSEAVRKP</sequence>
<keyword evidence="4" id="KW-0997">Cell inner membrane</keyword>
<comment type="caution">
    <text evidence="14">The sequence shown here is derived from an EMBL/GenBank/DDBJ whole genome shotgun (WGS) entry which is preliminary data.</text>
</comment>
<dbReference type="GO" id="GO:0005886">
    <property type="term" value="C:plasma membrane"/>
    <property type="evidence" value="ECO:0007669"/>
    <property type="project" value="UniProtKB-SubCell"/>
</dbReference>
<dbReference type="CDD" id="cd03255">
    <property type="entry name" value="ABC_MJ0796_LolCDE_FtsE"/>
    <property type="match status" value="1"/>
</dbReference>
<dbReference type="GO" id="GO:0016887">
    <property type="term" value="F:ATP hydrolysis activity"/>
    <property type="evidence" value="ECO:0007669"/>
    <property type="project" value="InterPro"/>
</dbReference>
<dbReference type="InterPro" id="IPR015854">
    <property type="entry name" value="ABC_transpr_LolD-like"/>
</dbReference>
<dbReference type="EC" id="3.6.3.-" evidence="14"/>
<feature type="transmembrane region" description="Helical" evidence="12">
    <location>
        <begin position="551"/>
        <end position="584"/>
    </location>
</feature>
<keyword evidence="8 12" id="KW-1133">Transmembrane helix</keyword>
<evidence type="ECO:0000256" key="5">
    <source>
        <dbReference type="ARBA" id="ARBA00022692"/>
    </source>
</evidence>
<evidence type="ECO:0000313" key="14">
    <source>
        <dbReference type="EMBL" id="MBB5598788.1"/>
    </source>
</evidence>
<keyword evidence="15" id="KW-1185">Reference proteome</keyword>
<comment type="similarity">
    <text evidence="11">Belongs to the ABC transporter superfamily. Macrolide exporter (TC 3.A.1.122) family.</text>
</comment>
<dbReference type="GO" id="GO:0022857">
    <property type="term" value="F:transmembrane transporter activity"/>
    <property type="evidence" value="ECO:0007669"/>
    <property type="project" value="TreeGrafter"/>
</dbReference>
<evidence type="ECO:0000313" key="15">
    <source>
        <dbReference type="Proteomes" id="UP000523863"/>
    </source>
</evidence>
<dbReference type="AlphaFoldDB" id="A0A7W9DBK2"/>
<organism evidence="14 15">
    <name type="scientific">Neomicrococcus lactis</name>
    <dbReference type="NCBI Taxonomy" id="732241"/>
    <lineage>
        <taxon>Bacteria</taxon>
        <taxon>Bacillati</taxon>
        <taxon>Actinomycetota</taxon>
        <taxon>Actinomycetes</taxon>
        <taxon>Micrococcales</taxon>
        <taxon>Micrococcaceae</taxon>
        <taxon>Neomicrococcus</taxon>
    </lineage>
</organism>
<feature type="domain" description="ABC transporter" evidence="13">
    <location>
        <begin position="1"/>
        <end position="236"/>
    </location>
</feature>
<dbReference type="InterPro" id="IPR027417">
    <property type="entry name" value="P-loop_NTPase"/>
</dbReference>
<keyword evidence="14" id="KW-0378">Hydrolase</keyword>
<dbReference type="InterPro" id="IPR003838">
    <property type="entry name" value="ABC3_permease_C"/>
</dbReference>
<feature type="transmembrane region" description="Helical" evidence="12">
    <location>
        <begin position="504"/>
        <end position="531"/>
    </location>
</feature>
<evidence type="ECO:0000259" key="13">
    <source>
        <dbReference type="PROSITE" id="PS50893"/>
    </source>
</evidence>
<dbReference type="PANTHER" id="PTHR24220:SF86">
    <property type="entry name" value="ABC TRANSPORTER ABCH.1"/>
    <property type="match status" value="1"/>
</dbReference>
<keyword evidence="7 14" id="KW-0067">ATP-binding</keyword>
<dbReference type="PROSITE" id="PS50893">
    <property type="entry name" value="ABC_TRANSPORTER_2"/>
    <property type="match status" value="1"/>
</dbReference>
<dbReference type="Pfam" id="PF00005">
    <property type="entry name" value="ABC_tran"/>
    <property type="match status" value="1"/>
</dbReference>
<dbReference type="Pfam" id="PF02687">
    <property type="entry name" value="FtsX"/>
    <property type="match status" value="1"/>
</dbReference>
<evidence type="ECO:0000256" key="2">
    <source>
        <dbReference type="ARBA" id="ARBA00022448"/>
    </source>
</evidence>
<evidence type="ECO:0000256" key="3">
    <source>
        <dbReference type="ARBA" id="ARBA00022475"/>
    </source>
</evidence>
<dbReference type="InterPro" id="IPR017911">
    <property type="entry name" value="MacB-like_ATP-bd"/>
</dbReference>
<keyword evidence="6" id="KW-0547">Nucleotide-binding</keyword>
<dbReference type="InterPro" id="IPR003439">
    <property type="entry name" value="ABC_transporter-like_ATP-bd"/>
</dbReference>
<evidence type="ECO:0000256" key="7">
    <source>
        <dbReference type="ARBA" id="ARBA00022840"/>
    </source>
</evidence>
<accession>A0A7W9DBK2</accession>
<proteinExistence type="inferred from homology"/>
<dbReference type="GO" id="GO:0005524">
    <property type="term" value="F:ATP binding"/>
    <property type="evidence" value="ECO:0007669"/>
    <property type="project" value="UniProtKB-KW"/>
</dbReference>
<evidence type="ECO:0000256" key="6">
    <source>
        <dbReference type="ARBA" id="ARBA00022741"/>
    </source>
</evidence>
<protein>
    <submittedName>
        <fullName evidence="14">Macrolide transport system ATP-binding/permease protein</fullName>
        <ecNumber evidence="14">3.6.3.-</ecNumber>
    </submittedName>
</protein>